<sequence length="437" mass="44107">MRLSRTSAVLAAAAPFVAAQTSTNCDPTKQSCPADTGLNAASFMADFTQGSSANTSFSAAAYTFIDYNSQGAEFTITKVGQAPTIQTDFYIFFGRIDVKMRAAPGTGIVSSIVFLSDDLDEIDWEFLGGNTAQVETNFFGKDNTTTYDRAVYYPVSNPQASFHTYTIDWTADRIQWIIDGTTVRTLAYTDPLTNGGQNYPQTPMRLKLGNWCGGCPGEAAGTIQWAGGPTTFDAAPYTMYVESVAVTNYNPADSYEYSDQSGTWQSIKIVSNGVAANSSSGSGSSGSSASGAATATSTGGVMVSGTGTALAAPTSSASVAGIDQQTVAAVSVTQTGASYSVNSASASAQNSGAAGGSMSGMSSASAATTEVPGGAFPTAESGSASGSGTATATGGDSSPVSSSGPASQTASSAAEARRGLGAGVSLLGVVLGFLMLV</sequence>
<evidence type="ECO:0000256" key="2">
    <source>
        <dbReference type="ARBA" id="ARBA00004589"/>
    </source>
</evidence>
<proteinExistence type="inferred from homology"/>
<comment type="similarity">
    <text evidence="13">Belongs to the glycosyl hydrolase 16 family. CRH1 subfamily.</text>
</comment>
<feature type="region of interest" description="Disordered" evidence="18">
    <location>
        <begin position="350"/>
        <end position="410"/>
    </location>
</feature>
<evidence type="ECO:0000259" key="19">
    <source>
        <dbReference type="PROSITE" id="PS51762"/>
    </source>
</evidence>
<evidence type="ECO:0000256" key="16">
    <source>
        <dbReference type="PIRSR" id="PIRSR037299-1"/>
    </source>
</evidence>
<dbReference type="InterPro" id="IPR050546">
    <property type="entry name" value="Glycosyl_Hydrlase_16"/>
</dbReference>
<evidence type="ECO:0000256" key="4">
    <source>
        <dbReference type="ARBA" id="ARBA00022676"/>
    </source>
</evidence>
<dbReference type="CDD" id="cd02183">
    <property type="entry name" value="GH16_fungal_CRH1_transglycosylase"/>
    <property type="match status" value="1"/>
</dbReference>
<keyword evidence="8 15" id="KW-0472">Membrane</keyword>
<keyword evidence="9" id="KW-0325">Glycoprotein</keyword>
<dbReference type="PIRSF" id="PIRSF037299">
    <property type="entry name" value="Glycosidase_CRH1_prd"/>
    <property type="match status" value="1"/>
</dbReference>
<dbReference type="Pfam" id="PF00722">
    <property type="entry name" value="Glyco_hydro_16"/>
    <property type="match status" value="1"/>
</dbReference>
<comment type="subcellular location">
    <subcellularLocation>
        <location evidence="2">Membrane</location>
        <topology evidence="2">Lipid-anchor</topology>
        <topology evidence="2">GPI-anchor</topology>
    </subcellularLocation>
</comment>
<keyword evidence="10" id="KW-0449">Lipoprotein</keyword>
<feature type="domain" description="GH16" evidence="19">
    <location>
        <begin position="21"/>
        <end position="249"/>
    </location>
</feature>
<evidence type="ECO:0000256" key="1">
    <source>
        <dbReference type="ARBA" id="ARBA00000822"/>
    </source>
</evidence>
<dbReference type="InterPro" id="IPR017168">
    <property type="entry name" value="CHR-like"/>
</dbReference>
<dbReference type="GO" id="GO:0031505">
    <property type="term" value="P:fungal-type cell wall organization"/>
    <property type="evidence" value="ECO:0007669"/>
    <property type="project" value="TreeGrafter"/>
</dbReference>
<evidence type="ECO:0000256" key="18">
    <source>
        <dbReference type="SAM" id="MobiDB-lite"/>
    </source>
</evidence>
<evidence type="ECO:0000256" key="6">
    <source>
        <dbReference type="ARBA" id="ARBA00022729"/>
    </source>
</evidence>
<dbReference type="GO" id="GO:0005975">
    <property type="term" value="P:carbohydrate metabolic process"/>
    <property type="evidence" value="ECO:0007669"/>
    <property type="project" value="InterPro"/>
</dbReference>
<feature type="active site" description="Proton donor" evidence="16">
    <location>
        <position position="125"/>
    </location>
</feature>
<dbReference type="InterPro" id="IPR000757">
    <property type="entry name" value="Beta-glucanase-like"/>
</dbReference>
<evidence type="ECO:0000256" key="5">
    <source>
        <dbReference type="ARBA" id="ARBA00022679"/>
    </source>
</evidence>
<dbReference type="Gene3D" id="2.60.120.200">
    <property type="match status" value="1"/>
</dbReference>
<dbReference type="Proteomes" id="UP001168146">
    <property type="component" value="Unassembled WGS sequence"/>
</dbReference>
<evidence type="ECO:0000256" key="10">
    <source>
        <dbReference type="ARBA" id="ARBA00023288"/>
    </source>
</evidence>
<feature type="active site" description="Nucleophile" evidence="16">
    <location>
        <position position="121"/>
    </location>
</feature>
<protein>
    <recommendedName>
        <fullName evidence="15">Crh-like protein</fullName>
        <ecNumber evidence="15">3.2.-.-</ecNumber>
    </recommendedName>
</protein>
<reference evidence="20" key="1">
    <citation type="submission" date="2021-12" db="EMBL/GenBank/DDBJ databases">
        <title>Black yeast isolated from Biological Soil Crust.</title>
        <authorList>
            <person name="Kurbessoian T."/>
        </authorList>
    </citation>
    <scope>NUCLEOTIDE SEQUENCE</scope>
    <source>
        <strain evidence="20">CCFEE 5208</strain>
    </source>
</reference>
<evidence type="ECO:0000256" key="8">
    <source>
        <dbReference type="ARBA" id="ARBA00023136"/>
    </source>
</evidence>
<keyword evidence="11" id="KW-0326">Glycosidase</keyword>
<evidence type="ECO:0000256" key="14">
    <source>
        <dbReference type="ARBA" id="ARBA00093308"/>
    </source>
</evidence>
<comment type="catalytic activity">
    <reaction evidence="1">
        <text>Random endo-hydrolysis of N-acetyl-beta-D-glucosaminide (1-&gt;4)-beta-linkages in chitin and chitodextrins.</text>
        <dbReference type="EC" id="3.2.1.14"/>
    </reaction>
</comment>
<dbReference type="EC" id="3.2.-.-" evidence="15"/>
<keyword evidence="4" id="KW-0328">Glycosyltransferase</keyword>
<evidence type="ECO:0000256" key="9">
    <source>
        <dbReference type="ARBA" id="ARBA00023180"/>
    </source>
</evidence>
<evidence type="ECO:0000256" key="17">
    <source>
        <dbReference type="PIRSR" id="PIRSR037299-2"/>
    </source>
</evidence>
<feature type="compositionally biased region" description="Low complexity" evidence="18">
    <location>
        <begin position="378"/>
        <end position="410"/>
    </location>
</feature>
<feature type="disulfide bond" evidence="17">
    <location>
        <begin position="25"/>
        <end position="32"/>
    </location>
</feature>
<dbReference type="FunFam" id="2.60.120.200:FF:000152">
    <property type="entry name" value="Cell wall glucanase"/>
    <property type="match status" value="1"/>
</dbReference>
<evidence type="ECO:0000256" key="13">
    <source>
        <dbReference type="ARBA" id="ARBA00038074"/>
    </source>
</evidence>
<dbReference type="PANTHER" id="PTHR10963:SF27">
    <property type="entry name" value="GLYCOSIDASE-RELATED"/>
    <property type="match status" value="1"/>
</dbReference>
<comment type="function">
    <text evidence="14">Dual chitinase/transglycosylase that plays a role in cell wall architecture. Chitinase and transglycosylase activities are coupled. Required for the polysaccharide cross-linking at the septa and the cell wall. More specifically, transfers chitin to 1,6-beta-glucan in the cell wall.</text>
</comment>
<dbReference type="InterPro" id="IPR013320">
    <property type="entry name" value="ConA-like_dom_sf"/>
</dbReference>
<evidence type="ECO:0000256" key="11">
    <source>
        <dbReference type="ARBA" id="ARBA00023295"/>
    </source>
</evidence>
<comment type="caution">
    <text evidence="20">The sequence shown here is derived from an EMBL/GenBank/DDBJ whole genome shotgun (WGS) entry which is preliminary data.</text>
</comment>
<evidence type="ECO:0000256" key="3">
    <source>
        <dbReference type="ARBA" id="ARBA00022622"/>
    </source>
</evidence>
<dbReference type="PANTHER" id="PTHR10963">
    <property type="entry name" value="GLYCOSYL HYDROLASE-RELATED"/>
    <property type="match status" value="1"/>
</dbReference>
<dbReference type="GO" id="GO:0098552">
    <property type="term" value="C:side of membrane"/>
    <property type="evidence" value="ECO:0007669"/>
    <property type="project" value="UniProtKB-KW"/>
</dbReference>
<gene>
    <name evidence="20" type="ORF">LTR82_013165</name>
</gene>
<organism evidence="20 21">
    <name type="scientific">Friedmanniomyces endolithicus</name>
    <dbReference type="NCBI Taxonomy" id="329885"/>
    <lineage>
        <taxon>Eukaryota</taxon>
        <taxon>Fungi</taxon>
        <taxon>Dikarya</taxon>
        <taxon>Ascomycota</taxon>
        <taxon>Pezizomycotina</taxon>
        <taxon>Dothideomycetes</taxon>
        <taxon>Dothideomycetidae</taxon>
        <taxon>Mycosphaerellales</taxon>
        <taxon>Teratosphaeriaceae</taxon>
        <taxon>Friedmanniomyces</taxon>
    </lineage>
</organism>
<keyword evidence="5" id="KW-0808">Transferase</keyword>
<evidence type="ECO:0000256" key="12">
    <source>
        <dbReference type="ARBA" id="ARBA00023316"/>
    </source>
</evidence>
<evidence type="ECO:0000313" key="20">
    <source>
        <dbReference type="EMBL" id="KAK0314240.1"/>
    </source>
</evidence>
<feature type="region of interest" description="Disordered" evidence="18">
    <location>
        <begin position="278"/>
        <end position="297"/>
    </location>
</feature>
<dbReference type="EMBL" id="JASUXU010000056">
    <property type="protein sequence ID" value="KAK0314240.1"/>
    <property type="molecule type" value="Genomic_DNA"/>
</dbReference>
<keyword evidence="17" id="KW-1015">Disulfide bond</keyword>
<keyword evidence="3" id="KW-0336">GPI-anchor</keyword>
<keyword evidence="12" id="KW-0961">Cell wall biogenesis/degradation</keyword>
<keyword evidence="6" id="KW-0732">Signal</keyword>
<evidence type="ECO:0000313" key="21">
    <source>
        <dbReference type="Proteomes" id="UP001168146"/>
    </source>
</evidence>
<accession>A0AAN6FEI6</accession>
<keyword evidence="7 15" id="KW-0378">Hydrolase</keyword>
<name>A0AAN6FEI6_9PEZI</name>
<dbReference type="PROSITE" id="PS51762">
    <property type="entry name" value="GH16_2"/>
    <property type="match status" value="1"/>
</dbReference>
<evidence type="ECO:0000256" key="7">
    <source>
        <dbReference type="ARBA" id="ARBA00022801"/>
    </source>
</evidence>
<dbReference type="GO" id="GO:0016757">
    <property type="term" value="F:glycosyltransferase activity"/>
    <property type="evidence" value="ECO:0007669"/>
    <property type="project" value="UniProtKB-KW"/>
</dbReference>
<evidence type="ECO:0000256" key="15">
    <source>
        <dbReference type="PIRNR" id="PIRNR037299"/>
    </source>
</evidence>
<dbReference type="AlphaFoldDB" id="A0AAN6FEI6"/>
<dbReference type="GO" id="GO:0009277">
    <property type="term" value="C:fungal-type cell wall"/>
    <property type="evidence" value="ECO:0007669"/>
    <property type="project" value="TreeGrafter"/>
</dbReference>
<dbReference type="SUPFAM" id="SSF49899">
    <property type="entry name" value="Concanavalin A-like lectins/glucanases"/>
    <property type="match status" value="1"/>
</dbReference>
<dbReference type="GO" id="GO:0008843">
    <property type="term" value="F:endochitinase activity"/>
    <property type="evidence" value="ECO:0007669"/>
    <property type="project" value="UniProtKB-EC"/>
</dbReference>